<evidence type="ECO:0000259" key="4">
    <source>
        <dbReference type="Pfam" id="PF00149"/>
    </source>
</evidence>
<keyword evidence="2" id="KW-0732">Signal</keyword>
<dbReference type="Proteomes" id="UP001390339">
    <property type="component" value="Unassembled WGS sequence"/>
</dbReference>
<dbReference type="Gene3D" id="3.60.21.10">
    <property type="match status" value="1"/>
</dbReference>
<proteinExistence type="inferred from homology"/>
<dbReference type="EMBL" id="JAPCWZ010000009">
    <property type="protein sequence ID" value="KAK8850996.1"/>
    <property type="molecule type" value="Genomic_DNA"/>
</dbReference>
<evidence type="ECO:0000256" key="3">
    <source>
        <dbReference type="RuleBase" id="RU362119"/>
    </source>
</evidence>
<dbReference type="PANTHER" id="PTHR11575:SF41">
    <property type="entry name" value="PUTATIVE (AFU_ORTHOLOGUE AFUA_1G01160)-RELATED"/>
    <property type="match status" value="1"/>
</dbReference>
<dbReference type="PRINTS" id="PR01607">
    <property type="entry name" value="APYRASEFAMLY"/>
</dbReference>
<evidence type="ECO:0000256" key="2">
    <source>
        <dbReference type="ARBA" id="ARBA00022729"/>
    </source>
</evidence>
<accession>A0ABR2HPP2</accession>
<evidence type="ECO:0000313" key="6">
    <source>
        <dbReference type="EMBL" id="KAK8850996.1"/>
    </source>
</evidence>
<dbReference type="InterPro" id="IPR008334">
    <property type="entry name" value="5'-Nucleotdase_C"/>
</dbReference>
<protein>
    <submittedName>
        <fullName evidence="6">Trifunctional nucleotide phosphoesterase protein YfkN</fullName>
    </submittedName>
</protein>
<keyword evidence="7" id="KW-1185">Reference proteome</keyword>
<dbReference type="InterPro" id="IPR004843">
    <property type="entry name" value="Calcineurin-like_PHP"/>
</dbReference>
<dbReference type="InterPro" id="IPR036907">
    <property type="entry name" value="5'-Nucleotdase_C_sf"/>
</dbReference>
<name>A0ABR2HPP2_9PEZI</name>
<reference evidence="6 7" key="1">
    <citation type="journal article" date="2024" name="IMA Fungus">
        <title>Apiospora arundinis, a panoply of carbohydrate-active enzymes and secondary metabolites.</title>
        <authorList>
            <person name="Sorensen T."/>
            <person name="Petersen C."/>
            <person name="Muurmann A.T."/>
            <person name="Christiansen J.V."/>
            <person name="Brundto M.L."/>
            <person name="Overgaard C.K."/>
            <person name="Boysen A.T."/>
            <person name="Wollenberg R.D."/>
            <person name="Larsen T.O."/>
            <person name="Sorensen J.L."/>
            <person name="Nielsen K.L."/>
            <person name="Sondergaard T.E."/>
        </authorList>
    </citation>
    <scope>NUCLEOTIDE SEQUENCE [LARGE SCALE GENOMIC DNA]</scope>
    <source>
        <strain evidence="6 7">AAU 773</strain>
    </source>
</reference>
<gene>
    <name evidence="6" type="ORF">PGQ11_013475</name>
</gene>
<evidence type="ECO:0000313" key="7">
    <source>
        <dbReference type="Proteomes" id="UP001390339"/>
    </source>
</evidence>
<evidence type="ECO:0000259" key="5">
    <source>
        <dbReference type="Pfam" id="PF02872"/>
    </source>
</evidence>
<keyword evidence="3" id="KW-0378">Hydrolase</keyword>
<dbReference type="PANTHER" id="PTHR11575">
    <property type="entry name" value="5'-NUCLEOTIDASE-RELATED"/>
    <property type="match status" value="1"/>
</dbReference>
<comment type="caution">
    <text evidence="6">The sequence shown here is derived from an EMBL/GenBank/DDBJ whole genome shotgun (WGS) entry which is preliminary data.</text>
</comment>
<keyword evidence="3" id="KW-0547">Nucleotide-binding</keyword>
<dbReference type="Pfam" id="PF00149">
    <property type="entry name" value="Metallophos"/>
    <property type="match status" value="1"/>
</dbReference>
<organism evidence="6 7">
    <name type="scientific">Apiospora arundinis</name>
    <dbReference type="NCBI Taxonomy" id="335852"/>
    <lineage>
        <taxon>Eukaryota</taxon>
        <taxon>Fungi</taxon>
        <taxon>Dikarya</taxon>
        <taxon>Ascomycota</taxon>
        <taxon>Pezizomycotina</taxon>
        <taxon>Sordariomycetes</taxon>
        <taxon>Xylariomycetidae</taxon>
        <taxon>Amphisphaeriales</taxon>
        <taxon>Apiosporaceae</taxon>
        <taxon>Apiospora</taxon>
    </lineage>
</organism>
<comment type="similarity">
    <text evidence="1 3">Belongs to the 5'-nucleotidase family.</text>
</comment>
<feature type="domain" description="5'-Nucleotidase C-terminal" evidence="5">
    <location>
        <begin position="345"/>
        <end position="503"/>
    </location>
</feature>
<feature type="domain" description="Calcineurin-like phosphoesterase" evidence="4">
    <location>
        <begin position="6"/>
        <end position="221"/>
    </location>
</feature>
<dbReference type="SUPFAM" id="SSF56300">
    <property type="entry name" value="Metallo-dependent phosphatases"/>
    <property type="match status" value="1"/>
</dbReference>
<sequence>MEYFEIIHFNDVYHLLDVDHVSKFASIVTRYASSSPGEDRTFTVFSGDCFSPSLECSASLGDHMIPVLNGLGVDVACPGNHDFDYGEKRLEVLLGKSNTPWTLCNYLKLRTSLGASAVLQSQNMLAGTRAYVVREKRGLRFGFFGLGGTDWPSLCQNLPPCHVEDPARAARTMARHLRRTEKCDVVIAITHMRLAEDILVSNSSESYDDYRVDLLLGGHDHGTVCRFAGDTCSDASTIREGTLNQDIVEKGCAQPATGNIRIIKSGSDFQSFSVLRLAIDRKVQTDVRVIECSVQQVTNLRQTPEYSTIKSHLAIRRHLLDIRSHLGRIIETPLARVGCCMDGREASMRSRETGLGNFLCDMLRLYYNTDVALTNSGSIRSDKIFGVGMNTQGPCQKEVSSSLLRVRDVLEILPFKDTFELKLMSGSDLTNLLEVSVSQDGPDGRFLQTSGILFDVNKSLPAGRRVSNVRLLPSTPVRQDGLYTAAVPLFLARGYDGYDAVKQLPSVLKKGPHKDVTHAELMLRVLGYSMTQEASLPNEALTRTRKGLVATHCQITGLPVIVPPLLGRIQIVESSSD</sequence>
<evidence type="ECO:0000256" key="1">
    <source>
        <dbReference type="ARBA" id="ARBA00006654"/>
    </source>
</evidence>
<dbReference type="InterPro" id="IPR029052">
    <property type="entry name" value="Metallo-depent_PP-like"/>
</dbReference>
<dbReference type="SUPFAM" id="SSF55816">
    <property type="entry name" value="5'-nucleotidase (syn. UDP-sugar hydrolase), C-terminal domain"/>
    <property type="match status" value="1"/>
</dbReference>
<dbReference type="InterPro" id="IPR006179">
    <property type="entry name" value="5_nucleotidase/apyrase"/>
</dbReference>
<dbReference type="Gene3D" id="3.90.780.10">
    <property type="entry name" value="5'-Nucleotidase, C-terminal domain"/>
    <property type="match status" value="1"/>
</dbReference>
<dbReference type="Pfam" id="PF02872">
    <property type="entry name" value="5_nucleotid_C"/>
    <property type="match status" value="1"/>
</dbReference>